<dbReference type="OrthoDB" id="9804774at2"/>
<evidence type="ECO:0000256" key="1">
    <source>
        <dbReference type="ARBA" id="ARBA00006484"/>
    </source>
</evidence>
<protein>
    <submittedName>
        <fullName evidence="3">NAD(P)-dependent dehydrogenase, short-chain alcohol dehydrogenase family</fullName>
    </submittedName>
</protein>
<evidence type="ECO:0000256" key="2">
    <source>
        <dbReference type="RuleBase" id="RU000363"/>
    </source>
</evidence>
<evidence type="ECO:0000313" key="4">
    <source>
        <dbReference type="Proteomes" id="UP000182466"/>
    </source>
</evidence>
<dbReference type="Proteomes" id="UP000182466">
    <property type="component" value="Unassembled WGS sequence"/>
</dbReference>
<dbReference type="InterPro" id="IPR002347">
    <property type="entry name" value="SDR_fam"/>
</dbReference>
<dbReference type="AlphaFoldDB" id="A0A1I7DDX7"/>
<dbReference type="InterPro" id="IPR050259">
    <property type="entry name" value="SDR"/>
</dbReference>
<organism evidence="3 4">
    <name type="scientific">Sedimentitalea nanhaiensis</name>
    <dbReference type="NCBI Taxonomy" id="999627"/>
    <lineage>
        <taxon>Bacteria</taxon>
        <taxon>Pseudomonadati</taxon>
        <taxon>Pseudomonadota</taxon>
        <taxon>Alphaproteobacteria</taxon>
        <taxon>Rhodobacterales</taxon>
        <taxon>Paracoccaceae</taxon>
        <taxon>Sedimentitalea</taxon>
    </lineage>
</organism>
<dbReference type="PANTHER" id="PTHR42879">
    <property type="entry name" value="3-OXOACYL-(ACYL-CARRIER-PROTEIN) REDUCTASE"/>
    <property type="match status" value="1"/>
</dbReference>
<dbReference type="PANTHER" id="PTHR42879:SF2">
    <property type="entry name" value="3-OXOACYL-[ACYL-CARRIER-PROTEIN] REDUCTASE FABG"/>
    <property type="match status" value="1"/>
</dbReference>
<dbReference type="PROSITE" id="PS00061">
    <property type="entry name" value="ADH_SHORT"/>
    <property type="match status" value="1"/>
</dbReference>
<dbReference type="RefSeq" id="WP_027262303.1">
    <property type="nucleotide sequence ID" value="NZ_FPAW01000026.1"/>
</dbReference>
<gene>
    <name evidence="3" type="ORF">SAMN05216236_12647</name>
</gene>
<dbReference type="SUPFAM" id="SSF51735">
    <property type="entry name" value="NAD(P)-binding Rossmann-fold domains"/>
    <property type="match status" value="1"/>
</dbReference>
<dbReference type="STRING" id="999627.SAMN05216236_12647"/>
<dbReference type="GO" id="GO:0032787">
    <property type="term" value="P:monocarboxylic acid metabolic process"/>
    <property type="evidence" value="ECO:0007669"/>
    <property type="project" value="UniProtKB-ARBA"/>
</dbReference>
<dbReference type="eggNOG" id="COG1028">
    <property type="taxonomic scope" value="Bacteria"/>
</dbReference>
<proteinExistence type="inferred from homology"/>
<dbReference type="Gene3D" id="3.40.50.720">
    <property type="entry name" value="NAD(P)-binding Rossmann-like Domain"/>
    <property type="match status" value="1"/>
</dbReference>
<dbReference type="PRINTS" id="PR00081">
    <property type="entry name" value="GDHRDH"/>
</dbReference>
<dbReference type="FunFam" id="3.40.50.720:FF:000084">
    <property type="entry name" value="Short-chain dehydrogenase reductase"/>
    <property type="match status" value="1"/>
</dbReference>
<dbReference type="Pfam" id="PF00106">
    <property type="entry name" value="adh_short"/>
    <property type="match status" value="1"/>
</dbReference>
<reference evidence="3 4" key="1">
    <citation type="submission" date="2016-10" db="EMBL/GenBank/DDBJ databases">
        <authorList>
            <person name="de Groot N.N."/>
        </authorList>
    </citation>
    <scope>NUCLEOTIDE SEQUENCE [LARGE SCALE GENOMIC DNA]</scope>
    <source>
        <strain evidence="3 4">CGMCC 1.10959</strain>
    </source>
</reference>
<sequence>MTLSGRRILITGGGSGVGADLAKGFAGLGAEVIVSGRRPEPLNGIASQADGIRAIPADVTCEDAVADLYAAAGPVDIVIANAGASSSAPFGRTSLADWNAMLAVNLTGVFLTLRAGLNQMTGWGRLISIASTAGLKGYPYVAPYVAAKHGVVGLTRALALEVARKDITVNALCPGFLDTEMTERSVANIVAKTGMKPEAARASLAAHNPQKRLVQPAEVTAAARWLCGPGSDGINGQAIAIAGGEI</sequence>
<name>A0A1I7DDX7_9RHOB</name>
<keyword evidence="4" id="KW-1185">Reference proteome</keyword>
<dbReference type="EMBL" id="FPAW01000026">
    <property type="protein sequence ID" value="SFU09824.1"/>
    <property type="molecule type" value="Genomic_DNA"/>
</dbReference>
<comment type="similarity">
    <text evidence="1 2">Belongs to the short-chain dehydrogenases/reductases (SDR) family.</text>
</comment>
<dbReference type="CDD" id="cd05233">
    <property type="entry name" value="SDR_c"/>
    <property type="match status" value="1"/>
</dbReference>
<accession>A0A1I7DDX7</accession>
<dbReference type="PRINTS" id="PR00080">
    <property type="entry name" value="SDRFAMILY"/>
</dbReference>
<evidence type="ECO:0000313" key="3">
    <source>
        <dbReference type="EMBL" id="SFU09824.1"/>
    </source>
</evidence>
<dbReference type="InterPro" id="IPR020904">
    <property type="entry name" value="Sc_DH/Rdtase_CS"/>
</dbReference>
<dbReference type="InterPro" id="IPR036291">
    <property type="entry name" value="NAD(P)-bd_dom_sf"/>
</dbReference>